<protein>
    <submittedName>
        <fullName evidence="2">T7SS-secreted protein</fullName>
    </submittedName>
</protein>
<dbReference type="EMBL" id="JBHTIS010001172">
    <property type="protein sequence ID" value="MFD1047627.1"/>
    <property type="molecule type" value="Genomic_DNA"/>
</dbReference>
<reference evidence="3" key="1">
    <citation type="journal article" date="2019" name="Int. J. Syst. Evol. Microbiol.">
        <title>The Global Catalogue of Microorganisms (GCM) 10K type strain sequencing project: providing services to taxonomists for standard genome sequencing and annotation.</title>
        <authorList>
            <consortium name="The Broad Institute Genomics Platform"/>
            <consortium name="The Broad Institute Genome Sequencing Center for Infectious Disease"/>
            <person name="Wu L."/>
            <person name="Ma J."/>
        </authorList>
    </citation>
    <scope>NUCLEOTIDE SEQUENCE [LARGE SCALE GENOMIC DNA]</scope>
    <source>
        <strain evidence="3">JCM 31486</strain>
    </source>
</reference>
<dbReference type="Proteomes" id="UP001597045">
    <property type="component" value="Unassembled WGS sequence"/>
</dbReference>
<sequence>MSPKTVKDLVPGDPEEIWQLADSYNRMAYTCEEIGHGFRAIDDGGWCGRAAEAFHARFEQQPKRFLAMAD</sequence>
<comment type="caution">
    <text evidence="2">The sequence shown here is derived from an EMBL/GenBank/DDBJ whole genome shotgun (WGS) entry which is preliminary data.</text>
</comment>
<evidence type="ECO:0000259" key="1">
    <source>
        <dbReference type="Pfam" id="PF21725"/>
    </source>
</evidence>
<keyword evidence="3" id="KW-1185">Reference proteome</keyword>
<evidence type="ECO:0000313" key="2">
    <source>
        <dbReference type="EMBL" id="MFD1047627.1"/>
    </source>
</evidence>
<dbReference type="Pfam" id="PF21725">
    <property type="entry name" value="T7SS_signal"/>
    <property type="match status" value="1"/>
</dbReference>
<evidence type="ECO:0000313" key="3">
    <source>
        <dbReference type="Proteomes" id="UP001597045"/>
    </source>
</evidence>
<name>A0ABW3MA52_9PSEU</name>
<dbReference type="InterPro" id="IPR049082">
    <property type="entry name" value="T7SS_signal"/>
</dbReference>
<feature type="non-terminal residue" evidence="2">
    <location>
        <position position="70"/>
    </location>
</feature>
<gene>
    <name evidence="2" type="ORF">ACFQ1S_19840</name>
</gene>
<proteinExistence type="predicted"/>
<feature type="domain" description="Putative T7SS secretion signal" evidence="1">
    <location>
        <begin position="7"/>
        <end position="70"/>
    </location>
</feature>
<accession>A0ABW3MA52</accession>
<organism evidence="2 3">
    <name type="scientific">Kibdelosporangium lantanae</name>
    <dbReference type="NCBI Taxonomy" id="1497396"/>
    <lineage>
        <taxon>Bacteria</taxon>
        <taxon>Bacillati</taxon>
        <taxon>Actinomycetota</taxon>
        <taxon>Actinomycetes</taxon>
        <taxon>Pseudonocardiales</taxon>
        <taxon>Pseudonocardiaceae</taxon>
        <taxon>Kibdelosporangium</taxon>
    </lineage>
</organism>